<evidence type="ECO:0000256" key="2">
    <source>
        <dbReference type="ARBA" id="ARBA00022692"/>
    </source>
</evidence>
<dbReference type="InterPro" id="IPR036513">
    <property type="entry name" value="STAS_dom_sf"/>
</dbReference>
<name>A0A7E4UL70_PANRE</name>
<evidence type="ECO:0000256" key="1">
    <source>
        <dbReference type="ARBA" id="ARBA00004141"/>
    </source>
</evidence>
<evidence type="ECO:0000256" key="6">
    <source>
        <dbReference type="SAM" id="Phobius"/>
    </source>
</evidence>
<organism evidence="8 9">
    <name type="scientific">Panagrellus redivivus</name>
    <name type="common">Microworm</name>
    <dbReference type="NCBI Taxonomy" id="6233"/>
    <lineage>
        <taxon>Eukaryota</taxon>
        <taxon>Metazoa</taxon>
        <taxon>Ecdysozoa</taxon>
        <taxon>Nematoda</taxon>
        <taxon>Chromadorea</taxon>
        <taxon>Rhabditida</taxon>
        <taxon>Tylenchina</taxon>
        <taxon>Panagrolaimomorpha</taxon>
        <taxon>Panagrolaimoidea</taxon>
        <taxon>Panagrolaimidae</taxon>
        <taxon>Panagrellus</taxon>
    </lineage>
</organism>
<sequence>MVTLPKLSLLDDLIFDAFAMALLVFASHNRLALTMGKNYKYSVDTQMEQVTISTIGIVSSFFGAHPAGGSLGRNKMAAKSGSNSLLTNLVVVVVLLPFIFGLGALFVSLPTCVLACLVLASLWECFSGVSNFGTLWKVSKLDVATWVFSCVFTAVWYNSTQALFASVVFAVGTIVVRTQWPKFQLLVNVTGSGAYYAKRNYYGSELLDESGVAVMRFESALLFNNCAQFRRDVLSVAENIKGQIMGVGIGTRTGSMKSANAASIAGTKDIPMRSTLLISGDIVPNYDTVSADSSVMKVVIIDFSSISITDASGLETMVEIYSELADRKVKLLFASVNATVRNRFKECGGFDVVPKSNFFPSVHDAVLYSQQLGGMVAPSIHMSVSMNGCRDLITLSTATSHHNFGETEVQVPIPMESSLGGPTPRPSLPESGVTPPPTLQNKLRATTSNSN</sequence>
<feature type="transmembrane region" description="Helical" evidence="6">
    <location>
        <begin position="90"/>
        <end position="123"/>
    </location>
</feature>
<feature type="domain" description="STAS" evidence="7">
    <location>
        <begin position="202"/>
        <end position="369"/>
    </location>
</feature>
<dbReference type="Pfam" id="PF01740">
    <property type="entry name" value="STAS"/>
    <property type="match status" value="1"/>
</dbReference>
<dbReference type="Gene3D" id="3.30.750.24">
    <property type="entry name" value="STAS domain"/>
    <property type="match status" value="1"/>
</dbReference>
<dbReference type="PANTHER" id="PTHR11814">
    <property type="entry name" value="SULFATE TRANSPORTER"/>
    <property type="match status" value="1"/>
</dbReference>
<dbReference type="SUPFAM" id="SSF52091">
    <property type="entry name" value="SpoIIaa-like"/>
    <property type="match status" value="1"/>
</dbReference>
<dbReference type="GO" id="GO:0016020">
    <property type="term" value="C:membrane"/>
    <property type="evidence" value="ECO:0007669"/>
    <property type="project" value="UniProtKB-SubCell"/>
</dbReference>
<keyword evidence="3 6" id="KW-1133">Transmembrane helix</keyword>
<evidence type="ECO:0000256" key="3">
    <source>
        <dbReference type="ARBA" id="ARBA00022989"/>
    </source>
</evidence>
<keyword evidence="4 6" id="KW-0472">Membrane</keyword>
<keyword evidence="2 6" id="KW-0812">Transmembrane</keyword>
<reference evidence="8" key="1">
    <citation type="journal article" date="2013" name="Genetics">
        <title>The draft genome and transcriptome of Panagrellus redivivus are shaped by the harsh demands of a free-living lifestyle.</title>
        <authorList>
            <person name="Srinivasan J."/>
            <person name="Dillman A.R."/>
            <person name="Macchietto M.G."/>
            <person name="Heikkinen L."/>
            <person name="Lakso M."/>
            <person name="Fracchia K.M."/>
            <person name="Antoshechkin I."/>
            <person name="Mortazavi A."/>
            <person name="Wong G."/>
            <person name="Sternberg P.W."/>
        </authorList>
    </citation>
    <scope>NUCLEOTIDE SEQUENCE [LARGE SCALE GENOMIC DNA]</scope>
    <source>
        <strain evidence="8">MT8872</strain>
    </source>
</reference>
<evidence type="ECO:0000259" key="7">
    <source>
        <dbReference type="PROSITE" id="PS50801"/>
    </source>
</evidence>
<dbReference type="Pfam" id="PF00916">
    <property type="entry name" value="Sulfate_transp"/>
    <property type="match status" value="1"/>
</dbReference>
<dbReference type="GO" id="GO:0055085">
    <property type="term" value="P:transmembrane transport"/>
    <property type="evidence" value="ECO:0007669"/>
    <property type="project" value="InterPro"/>
</dbReference>
<evidence type="ECO:0000256" key="5">
    <source>
        <dbReference type="SAM" id="MobiDB-lite"/>
    </source>
</evidence>
<dbReference type="AlphaFoldDB" id="A0A7E4UL70"/>
<evidence type="ECO:0000256" key="4">
    <source>
        <dbReference type="ARBA" id="ARBA00023136"/>
    </source>
</evidence>
<dbReference type="PROSITE" id="PS50801">
    <property type="entry name" value="STAS"/>
    <property type="match status" value="1"/>
</dbReference>
<feature type="transmembrane region" description="Helical" evidence="6">
    <location>
        <begin position="143"/>
        <end position="176"/>
    </location>
</feature>
<dbReference type="WBParaSite" id="Pan_g10057.t1">
    <property type="protein sequence ID" value="Pan_g10057.t1"/>
    <property type="gene ID" value="Pan_g10057"/>
</dbReference>
<dbReference type="InterPro" id="IPR002645">
    <property type="entry name" value="STAS_dom"/>
</dbReference>
<dbReference type="InterPro" id="IPR011547">
    <property type="entry name" value="SLC26A/SulP_dom"/>
</dbReference>
<keyword evidence="8" id="KW-1185">Reference proteome</keyword>
<accession>A0A7E4UL70</accession>
<proteinExistence type="predicted"/>
<dbReference type="Proteomes" id="UP000492821">
    <property type="component" value="Unassembled WGS sequence"/>
</dbReference>
<dbReference type="InterPro" id="IPR001902">
    <property type="entry name" value="SLC26A/SulP_fam"/>
</dbReference>
<evidence type="ECO:0000313" key="9">
    <source>
        <dbReference type="WBParaSite" id="Pan_g10057.t1"/>
    </source>
</evidence>
<dbReference type="CDD" id="cd07042">
    <property type="entry name" value="STAS_SulP_like_sulfate_transporter"/>
    <property type="match status" value="1"/>
</dbReference>
<evidence type="ECO:0000313" key="8">
    <source>
        <dbReference type="Proteomes" id="UP000492821"/>
    </source>
</evidence>
<reference evidence="9" key="2">
    <citation type="submission" date="2020-10" db="UniProtKB">
        <authorList>
            <consortium name="WormBaseParasite"/>
        </authorList>
    </citation>
    <scope>IDENTIFICATION</scope>
</reference>
<feature type="region of interest" description="Disordered" evidence="5">
    <location>
        <begin position="409"/>
        <end position="451"/>
    </location>
</feature>
<protein>
    <submittedName>
        <fullName evidence="9">STAS domain-containing protein</fullName>
    </submittedName>
</protein>
<feature type="compositionally biased region" description="Polar residues" evidence="5">
    <location>
        <begin position="439"/>
        <end position="451"/>
    </location>
</feature>
<feature type="transmembrane region" description="Helical" evidence="6">
    <location>
        <begin position="13"/>
        <end position="33"/>
    </location>
</feature>
<comment type="subcellular location">
    <subcellularLocation>
        <location evidence="1">Membrane</location>
        <topology evidence="1">Multi-pass membrane protein</topology>
    </subcellularLocation>
</comment>